<dbReference type="PANTHER" id="PTHR33507:SF4">
    <property type="entry name" value="NODULATION COMPETITIVENESS PROTEIN NFED"/>
    <property type="match status" value="1"/>
</dbReference>
<dbReference type="Pfam" id="PF01957">
    <property type="entry name" value="NfeD"/>
    <property type="match status" value="1"/>
</dbReference>
<evidence type="ECO:0000256" key="4">
    <source>
        <dbReference type="ARBA" id="ARBA00023136"/>
    </source>
</evidence>
<dbReference type="InterPro" id="IPR056739">
    <property type="entry name" value="NfeD_membrane"/>
</dbReference>
<evidence type="ECO:0000259" key="9">
    <source>
        <dbReference type="Pfam" id="PF25145"/>
    </source>
</evidence>
<evidence type="ECO:0000256" key="1">
    <source>
        <dbReference type="ARBA" id="ARBA00004141"/>
    </source>
</evidence>
<evidence type="ECO:0000256" key="3">
    <source>
        <dbReference type="ARBA" id="ARBA00022989"/>
    </source>
</evidence>
<dbReference type="PANTHER" id="PTHR33507">
    <property type="entry name" value="INNER MEMBRANE PROTEIN YBBJ"/>
    <property type="match status" value="1"/>
</dbReference>
<dbReference type="Pfam" id="PF25145">
    <property type="entry name" value="NfeD1b_N"/>
    <property type="match status" value="1"/>
</dbReference>
<keyword evidence="4 6" id="KW-0472">Membrane</keyword>
<evidence type="ECO:0000256" key="2">
    <source>
        <dbReference type="ARBA" id="ARBA00022692"/>
    </source>
</evidence>
<reference evidence="10 11" key="1">
    <citation type="submission" date="2023-09" db="EMBL/GenBank/DDBJ databases">
        <authorList>
            <person name="Rey-Velasco X."/>
        </authorList>
    </citation>
    <scope>NUCLEOTIDE SEQUENCE [LARGE SCALE GENOMIC DNA]</scope>
    <source>
        <strain evidence="10 11">P385</strain>
    </source>
</reference>
<dbReference type="EMBL" id="JAVRHY010000001">
    <property type="protein sequence ID" value="MDT0616990.1"/>
    <property type="molecule type" value="Genomic_DNA"/>
</dbReference>
<feature type="transmembrane region" description="Helical" evidence="6">
    <location>
        <begin position="317"/>
        <end position="334"/>
    </location>
</feature>
<feature type="domain" description="NfeD integral membrane" evidence="8">
    <location>
        <begin position="272"/>
        <end position="388"/>
    </location>
</feature>
<dbReference type="SUPFAM" id="SSF141322">
    <property type="entry name" value="NfeD domain-like"/>
    <property type="match status" value="1"/>
</dbReference>
<dbReference type="InterPro" id="IPR056738">
    <property type="entry name" value="NfeD1b_N"/>
</dbReference>
<feature type="transmembrane region" description="Helical" evidence="6">
    <location>
        <begin position="371"/>
        <end position="393"/>
    </location>
</feature>
<feature type="domain" description="NfeD1b N-terminal" evidence="9">
    <location>
        <begin position="40"/>
        <end position="138"/>
    </location>
</feature>
<dbReference type="Proteomes" id="UP001259982">
    <property type="component" value="Unassembled WGS sequence"/>
</dbReference>
<feature type="region of interest" description="Disordered" evidence="5">
    <location>
        <begin position="133"/>
        <end position="171"/>
    </location>
</feature>
<dbReference type="InterPro" id="IPR052165">
    <property type="entry name" value="Membrane_assoc_protease"/>
</dbReference>
<name>A0ABU3B3F4_9GAMM</name>
<dbReference type="InterPro" id="IPR012340">
    <property type="entry name" value="NA-bd_OB-fold"/>
</dbReference>
<keyword evidence="2 6" id="KW-0812">Transmembrane</keyword>
<dbReference type="SUPFAM" id="SSF52096">
    <property type="entry name" value="ClpP/crotonase"/>
    <property type="match status" value="1"/>
</dbReference>
<dbReference type="Gene3D" id="2.40.50.140">
    <property type="entry name" value="Nucleic acid-binding proteins"/>
    <property type="match status" value="1"/>
</dbReference>
<dbReference type="InterPro" id="IPR002810">
    <property type="entry name" value="NfeD-like_C"/>
</dbReference>
<feature type="domain" description="NfeD-like C-terminal" evidence="7">
    <location>
        <begin position="405"/>
        <end position="459"/>
    </location>
</feature>
<dbReference type="Gene3D" id="3.90.226.10">
    <property type="entry name" value="2-enoyl-CoA Hydratase, Chain A, domain 1"/>
    <property type="match status" value="1"/>
</dbReference>
<dbReference type="Pfam" id="PF24961">
    <property type="entry name" value="NfeD_membrane"/>
    <property type="match status" value="1"/>
</dbReference>
<feature type="transmembrane region" description="Helical" evidence="6">
    <location>
        <begin position="264"/>
        <end position="286"/>
    </location>
</feature>
<evidence type="ECO:0000259" key="7">
    <source>
        <dbReference type="Pfam" id="PF01957"/>
    </source>
</evidence>
<gene>
    <name evidence="10" type="ORF">RM531_00740</name>
</gene>
<organism evidence="10 11">
    <name type="scientific">Spectribacter acetivorans</name>
    <dbReference type="NCBI Taxonomy" id="3075603"/>
    <lineage>
        <taxon>Bacteria</taxon>
        <taxon>Pseudomonadati</taxon>
        <taxon>Pseudomonadota</taxon>
        <taxon>Gammaproteobacteria</taxon>
        <taxon>Salinisphaerales</taxon>
        <taxon>Salinisphaeraceae</taxon>
        <taxon>Spectribacter</taxon>
    </lineage>
</organism>
<evidence type="ECO:0000256" key="5">
    <source>
        <dbReference type="SAM" id="MobiDB-lite"/>
    </source>
</evidence>
<keyword evidence="3 6" id="KW-1133">Transmembrane helix</keyword>
<evidence type="ECO:0000256" key="6">
    <source>
        <dbReference type="SAM" id="Phobius"/>
    </source>
</evidence>
<evidence type="ECO:0000313" key="11">
    <source>
        <dbReference type="Proteomes" id="UP001259982"/>
    </source>
</evidence>
<protein>
    <submittedName>
        <fullName evidence="10">Nodulation protein NfeD</fullName>
    </submittedName>
</protein>
<comment type="subcellular location">
    <subcellularLocation>
        <location evidence="1">Membrane</location>
        <topology evidence="1">Multi-pass membrane protein</topology>
    </subcellularLocation>
</comment>
<proteinExistence type="predicted"/>
<accession>A0ABU3B3F4</accession>
<comment type="caution">
    <text evidence="10">The sequence shown here is derived from an EMBL/GenBank/DDBJ whole genome shotgun (WGS) entry which is preliminary data.</text>
</comment>
<sequence length="465" mass="47802">MANAARRAAAAVLPRLAAGLLALAWLAPATVAAQVIELRIEGPIGPATSNYVTSGLAQAATDNAPMVLLTIDTPGGLDTAMREIVQAILASPVPVTGYVTPGGARAASAGTYILYASHIAAMAPATNLGAATPVQMGGGGPMPGGEPAPESGKEDESAEGEAPAADSDTAKRRKVVNDAVAYLRGLAEQRGRNADWAEQAVREGVSLTASTALEQNVIDLVADSRQALLADIDGREVTTSTGTVTLATADAAIDNREPDWRDRLLGIITNPTVAYILMMIGIYGLILEGYNPGALVPGTVGGICLLVALFAFQILPVNFAGLALLALGVALMVAEAFAPSFGILGLGGVVGFVVGSIMLMDTGVPGYEIPLAIIGATATAAALLMFMIVYLFARSRRERVVTGREGLIGASAEASEDFDQRGWVLLHGESWQATTTTPIRAGQRVTVTGVDGLVVSVAPDQRRPN</sequence>
<evidence type="ECO:0000313" key="10">
    <source>
        <dbReference type="EMBL" id="MDT0616990.1"/>
    </source>
</evidence>
<feature type="transmembrane region" description="Helical" evidence="6">
    <location>
        <begin position="341"/>
        <end position="359"/>
    </location>
</feature>
<dbReference type="CDD" id="cd07020">
    <property type="entry name" value="Clp_protease_NfeD_1"/>
    <property type="match status" value="1"/>
</dbReference>
<evidence type="ECO:0000259" key="8">
    <source>
        <dbReference type="Pfam" id="PF24961"/>
    </source>
</evidence>
<dbReference type="InterPro" id="IPR029045">
    <property type="entry name" value="ClpP/crotonase-like_dom_sf"/>
</dbReference>
<keyword evidence="11" id="KW-1185">Reference proteome</keyword>